<comment type="caution">
    <text evidence="3">The sequence shown here is derived from an EMBL/GenBank/DDBJ whole genome shotgun (WGS) entry which is preliminary data.</text>
</comment>
<evidence type="ECO:0000313" key="3">
    <source>
        <dbReference type="EMBL" id="KAJ3831322.1"/>
    </source>
</evidence>
<sequence length="141" mass="15937">VSVYADNYPAFSRIMSGASEVYALAMFPPEIPVGSYIQALPSLMIYIMNVNDILSFYKEELAEETVNHISLMASARNCSPRDAFQSLIDETVEAHQKITHILEPDPKALDAYRKFAAGFVYFHTSLDSRYHLNELGLDRIK</sequence>
<dbReference type="Gene3D" id="1.10.600.10">
    <property type="entry name" value="Farnesyl Diphosphate Synthase"/>
    <property type="match status" value="1"/>
</dbReference>
<feature type="non-terminal residue" evidence="3">
    <location>
        <position position="1"/>
    </location>
</feature>
<organism evidence="3 4">
    <name type="scientific">Lentinula raphanica</name>
    <dbReference type="NCBI Taxonomy" id="153919"/>
    <lineage>
        <taxon>Eukaryota</taxon>
        <taxon>Fungi</taxon>
        <taxon>Dikarya</taxon>
        <taxon>Basidiomycota</taxon>
        <taxon>Agaricomycotina</taxon>
        <taxon>Agaricomycetes</taxon>
        <taxon>Agaricomycetidae</taxon>
        <taxon>Agaricales</taxon>
        <taxon>Marasmiineae</taxon>
        <taxon>Omphalotaceae</taxon>
        <taxon>Lentinula</taxon>
    </lineage>
</organism>
<comment type="similarity">
    <text evidence="1">Belongs to the trichodiene synthase family.</text>
</comment>
<evidence type="ECO:0000256" key="2">
    <source>
        <dbReference type="ARBA" id="ARBA00023239"/>
    </source>
</evidence>
<proteinExistence type="inferred from homology"/>
<dbReference type="Proteomes" id="UP001163846">
    <property type="component" value="Unassembled WGS sequence"/>
</dbReference>
<name>A0AA38NVE9_9AGAR</name>
<evidence type="ECO:0000256" key="1">
    <source>
        <dbReference type="ARBA" id="ARBA00007946"/>
    </source>
</evidence>
<keyword evidence="4" id="KW-1185">Reference proteome</keyword>
<dbReference type="GO" id="GO:0016838">
    <property type="term" value="F:carbon-oxygen lyase activity, acting on phosphates"/>
    <property type="evidence" value="ECO:0007669"/>
    <property type="project" value="InterPro"/>
</dbReference>
<accession>A0AA38NVE9</accession>
<evidence type="ECO:0000313" key="4">
    <source>
        <dbReference type="Proteomes" id="UP001163846"/>
    </source>
</evidence>
<dbReference type="Pfam" id="PF06330">
    <property type="entry name" value="TRI5"/>
    <property type="match status" value="1"/>
</dbReference>
<dbReference type="InterPro" id="IPR008949">
    <property type="entry name" value="Isoprenoid_synthase_dom_sf"/>
</dbReference>
<dbReference type="EMBL" id="MU807580">
    <property type="protein sequence ID" value="KAJ3831322.1"/>
    <property type="molecule type" value="Genomic_DNA"/>
</dbReference>
<dbReference type="AlphaFoldDB" id="A0AA38NVE9"/>
<gene>
    <name evidence="3" type="ORF">F5878DRAFT_636321</name>
</gene>
<reference evidence="3" key="1">
    <citation type="submission" date="2022-08" db="EMBL/GenBank/DDBJ databases">
        <authorList>
            <consortium name="DOE Joint Genome Institute"/>
            <person name="Min B."/>
            <person name="Riley R."/>
            <person name="Sierra-Patev S."/>
            <person name="Naranjo-Ortiz M."/>
            <person name="Looney B."/>
            <person name="Konkel Z."/>
            <person name="Slot J.C."/>
            <person name="Sakamoto Y."/>
            <person name="Steenwyk J.L."/>
            <person name="Rokas A."/>
            <person name="Carro J."/>
            <person name="Camarero S."/>
            <person name="Ferreira P."/>
            <person name="Molpeceres G."/>
            <person name="Ruiz-Duenas F.J."/>
            <person name="Serrano A."/>
            <person name="Henrissat B."/>
            <person name="Drula E."/>
            <person name="Hughes K.W."/>
            <person name="Mata J.L."/>
            <person name="Ishikawa N.K."/>
            <person name="Vargas-Isla R."/>
            <person name="Ushijima S."/>
            <person name="Smith C.A."/>
            <person name="Ahrendt S."/>
            <person name="Andreopoulos W."/>
            <person name="He G."/>
            <person name="Labutti K."/>
            <person name="Lipzen A."/>
            <person name="Ng V."/>
            <person name="Sandor L."/>
            <person name="Barry K."/>
            <person name="Martinez A.T."/>
            <person name="Xiao Y."/>
            <person name="Gibbons J.G."/>
            <person name="Terashima K."/>
            <person name="Hibbett D.S."/>
            <person name="Grigoriev I.V."/>
        </authorList>
    </citation>
    <scope>NUCLEOTIDE SEQUENCE</scope>
    <source>
        <strain evidence="3">TFB9207</strain>
    </source>
</reference>
<dbReference type="SUPFAM" id="SSF48576">
    <property type="entry name" value="Terpenoid synthases"/>
    <property type="match status" value="1"/>
</dbReference>
<protein>
    <submittedName>
        <fullName evidence="3">Isoprenoid synthase domain-containing protein</fullName>
    </submittedName>
</protein>
<dbReference type="InterPro" id="IPR024652">
    <property type="entry name" value="Trichodiene_synth"/>
</dbReference>
<keyword evidence="2" id="KW-0456">Lyase</keyword>